<dbReference type="GO" id="GO:0004803">
    <property type="term" value="F:transposase activity"/>
    <property type="evidence" value="ECO:0007669"/>
    <property type="project" value="InterPro"/>
</dbReference>
<dbReference type="GO" id="GO:0008270">
    <property type="term" value="F:zinc ion binding"/>
    <property type="evidence" value="ECO:0007669"/>
    <property type="project" value="UniProtKB-KW"/>
</dbReference>
<evidence type="ECO:0000256" key="6">
    <source>
        <dbReference type="ARBA" id="ARBA00023172"/>
    </source>
</evidence>
<dbReference type="EMBL" id="BPVZ01000008">
    <property type="protein sequence ID" value="GKU94562.1"/>
    <property type="molecule type" value="Genomic_DNA"/>
</dbReference>
<dbReference type="PANTHER" id="PTHR31973:SF197">
    <property type="entry name" value="SWIM-TYPE DOMAIN-CONTAINING PROTEIN"/>
    <property type="match status" value="1"/>
</dbReference>
<evidence type="ECO:0000256" key="7">
    <source>
        <dbReference type="PROSITE-ProRule" id="PRU00325"/>
    </source>
</evidence>
<evidence type="ECO:0000256" key="2">
    <source>
        <dbReference type="ARBA" id="ARBA00022723"/>
    </source>
</evidence>
<evidence type="ECO:0000256" key="4">
    <source>
        <dbReference type="ARBA" id="ARBA00022833"/>
    </source>
</evidence>
<evidence type="ECO:0000313" key="11">
    <source>
        <dbReference type="Proteomes" id="UP001054252"/>
    </source>
</evidence>
<keyword evidence="2" id="KW-0479">Metal-binding</keyword>
<dbReference type="SMART" id="SM00575">
    <property type="entry name" value="ZnF_PMZ"/>
    <property type="match status" value="1"/>
</dbReference>
<gene>
    <name evidence="10" type="ORF">SLEP1_g8036</name>
</gene>
<keyword evidence="5" id="KW-0238">DNA-binding</keyword>
<keyword evidence="11" id="KW-1185">Reference proteome</keyword>
<dbReference type="Pfam" id="PF10551">
    <property type="entry name" value="MULE"/>
    <property type="match status" value="1"/>
</dbReference>
<dbReference type="InterPro" id="IPR006564">
    <property type="entry name" value="Znf_PMZ"/>
</dbReference>
<proteinExistence type="predicted"/>
<reference evidence="10 11" key="1">
    <citation type="journal article" date="2021" name="Commun. Biol.">
        <title>The genome of Shorea leprosula (Dipterocarpaceae) highlights the ecological relevance of drought in aseasonal tropical rainforests.</title>
        <authorList>
            <person name="Ng K.K.S."/>
            <person name="Kobayashi M.J."/>
            <person name="Fawcett J.A."/>
            <person name="Hatakeyama M."/>
            <person name="Paape T."/>
            <person name="Ng C.H."/>
            <person name="Ang C.C."/>
            <person name="Tnah L.H."/>
            <person name="Lee C.T."/>
            <person name="Nishiyama T."/>
            <person name="Sese J."/>
            <person name="O'Brien M.J."/>
            <person name="Copetti D."/>
            <person name="Mohd Noor M.I."/>
            <person name="Ong R.C."/>
            <person name="Putra M."/>
            <person name="Sireger I.Z."/>
            <person name="Indrioko S."/>
            <person name="Kosugi Y."/>
            <person name="Izuno A."/>
            <person name="Isagi Y."/>
            <person name="Lee S.L."/>
            <person name="Shimizu K.K."/>
        </authorList>
    </citation>
    <scope>NUCLEOTIDE SEQUENCE [LARGE SCALE GENOMIC DNA]</scope>
    <source>
        <strain evidence="10">214</strain>
    </source>
</reference>
<dbReference type="PROSITE" id="PS50966">
    <property type="entry name" value="ZF_SWIM"/>
    <property type="match status" value="1"/>
</dbReference>
<feature type="domain" description="SWIM-type" evidence="9">
    <location>
        <begin position="215"/>
        <end position="257"/>
    </location>
</feature>
<dbReference type="Pfam" id="PF04434">
    <property type="entry name" value="SWIM"/>
    <property type="match status" value="1"/>
</dbReference>
<organism evidence="10 11">
    <name type="scientific">Rubroshorea leprosula</name>
    <dbReference type="NCBI Taxonomy" id="152421"/>
    <lineage>
        <taxon>Eukaryota</taxon>
        <taxon>Viridiplantae</taxon>
        <taxon>Streptophyta</taxon>
        <taxon>Embryophyta</taxon>
        <taxon>Tracheophyta</taxon>
        <taxon>Spermatophyta</taxon>
        <taxon>Magnoliopsida</taxon>
        <taxon>eudicotyledons</taxon>
        <taxon>Gunneridae</taxon>
        <taxon>Pentapetalae</taxon>
        <taxon>rosids</taxon>
        <taxon>malvids</taxon>
        <taxon>Malvales</taxon>
        <taxon>Dipterocarpaceae</taxon>
        <taxon>Rubroshorea</taxon>
    </lineage>
</organism>
<keyword evidence="1" id="KW-0815">Transposition</keyword>
<protein>
    <recommendedName>
        <fullName evidence="9">SWIM-type domain-containing protein</fullName>
    </recommendedName>
</protein>
<dbReference type="PANTHER" id="PTHR31973">
    <property type="entry name" value="POLYPROTEIN, PUTATIVE-RELATED"/>
    <property type="match status" value="1"/>
</dbReference>
<evidence type="ECO:0000256" key="8">
    <source>
        <dbReference type="SAM" id="MobiDB-lite"/>
    </source>
</evidence>
<evidence type="ECO:0000313" key="10">
    <source>
        <dbReference type="EMBL" id="GKU94562.1"/>
    </source>
</evidence>
<keyword evidence="3 7" id="KW-0863">Zinc-finger</keyword>
<keyword evidence="4" id="KW-0862">Zinc</keyword>
<dbReference type="AlphaFoldDB" id="A0AAV5I9M1"/>
<comment type="caution">
    <text evidence="10">The sequence shown here is derived from an EMBL/GenBank/DDBJ whole genome shotgun (WGS) entry which is preliminary data.</text>
</comment>
<feature type="compositionally biased region" description="Basic residues" evidence="8">
    <location>
        <begin position="303"/>
        <end position="316"/>
    </location>
</feature>
<dbReference type="InterPro" id="IPR007527">
    <property type="entry name" value="Znf_SWIM"/>
</dbReference>
<evidence type="ECO:0000259" key="9">
    <source>
        <dbReference type="PROSITE" id="PS50966"/>
    </source>
</evidence>
<name>A0AAV5I9M1_9ROSI</name>
<evidence type="ECO:0000256" key="1">
    <source>
        <dbReference type="ARBA" id="ARBA00022578"/>
    </source>
</evidence>
<dbReference type="Proteomes" id="UP001054252">
    <property type="component" value="Unassembled WGS sequence"/>
</dbReference>
<feature type="region of interest" description="Disordered" evidence="8">
    <location>
        <begin position="292"/>
        <end position="326"/>
    </location>
</feature>
<dbReference type="InterPro" id="IPR001207">
    <property type="entry name" value="Transposase_mutator"/>
</dbReference>
<dbReference type="GO" id="GO:0006313">
    <property type="term" value="P:DNA transposition"/>
    <property type="evidence" value="ECO:0007669"/>
    <property type="project" value="InterPro"/>
</dbReference>
<dbReference type="InterPro" id="IPR018289">
    <property type="entry name" value="MULE_transposase_dom"/>
</dbReference>
<sequence>MFPLAWAVVDTENKDNWQWFMQLLNIDIEFGEGMGLTIISDMHKGIISAREAVFPYAKHRYCARHVYANWAKIWRGEEFKIRLWAIARASWPEEYEHQMMLLKKLSEATWTDLQRYDPKKWCRAFFDEEPCCDVVDNNMCESFNFWVMEARYLAIISMVDTLRSQVMERIGEKYAFISKWKGDIAPRARKKLEANKKESSSWKLVWDGRTGFEVKHVRLENSNRHVVDLMKRTCTCRTWQMNGIPCPHAVCYMYHENLVPEDFVADWYKKEKYALAYGFPIKGMCGDKSWQKFHGEPLNPPPVRKRPGRPKKNRRKSKDEPKKVSEAVILSRKGRVMTCSNSIASTNGSKRRPSVAYHRKPKAVKTNVNVNPSQASNAPSCLTSLAENTIVSREQPQSSFANKKGKEKTGLHTNVTVREAVNEQIAQSSSGGPTASTIVMDGPSTEQRNIFVMPPTGDNMSLATEDNFWAAL</sequence>
<evidence type="ECO:0000256" key="3">
    <source>
        <dbReference type="ARBA" id="ARBA00022771"/>
    </source>
</evidence>
<keyword evidence="6" id="KW-0233">DNA recombination</keyword>
<accession>A0AAV5I9M1</accession>
<evidence type="ECO:0000256" key="5">
    <source>
        <dbReference type="ARBA" id="ARBA00023125"/>
    </source>
</evidence>
<dbReference type="PROSITE" id="PS01007">
    <property type="entry name" value="TRANSPOSASE_MUTATOR"/>
    <property type="match status" value="1"/>
</dbReference>
<dbReference type="GO" id="GO:0003677">
    <property type="term" value="F:DNA binding"/>
    <property type="evidence" value="ECO:0007669"/>
    <property type="project" value="UniProtKB-KW"/>
</dbReference>